<evidence type="ECO:0000313" key="2">
    <source>
        <dbReference type="Proteomes" id="UP000499080"/>
    </source>
</evidence>
<comment type="caution">
    <text evidence="1">The sequence shown here is derived from an EMBL/GenBank/DDBJ whole genome shotgun (WGS) entry which is preliminary data.</text>
</comment>
<keyword evidence="2" id="KW-1185">Reference proteome</keyword>
<dbReference type="Proteomes" id="UP000499080">
    <property type="component" value="Unassembled WGS sequence"/>
</dbReference>
<accession>A0A4Y2JHN1</accession>
<organism evidence="1 2">
    <name type="scientific">Araneus ventricosus</name>
    <name type="common">Orbweaver spider</name>
    <name type="synonym">Epeira ventricosa</name>
    <dbReference type="NCBI Taxonomy" id="182803"/>
    <lineage>
        <taxon>Eukaryota</taxon>
        <taxon>Metazoa</taxon>
        <taxon>Ecdysozoa</taxon>
        <taxon>Arthropoda</taxon>
        <taxon>Chelicerata</taxon>
        <taxon>Arachnida</taxon>
        <taxon>Araneae</taxon>
        <taxon>Araneomorphae</taxon>
        <taxon>Entelegynae</taxon>
        <taxon>Araneoidea</taxon>
        <taxon>Araneidae</taxon>
        <taxon>Araneus</taxon>
    </lineage>
</organism>
<sequence length="106" mass="12528">MQFNKQDYAERRFFLQYSRKHDAQVTGKTALAQISIRNRQQTTNNSNSTFNTARLPTAYWLALWIRKIPKTAALQRRSEWINTFPKVQQLRVFIVFRQGVTLHGIT</sequence>
<dbReference type="EMBL" id="BGPR01003544">
    <property type="protein sequence ID" value="GBM89487.1"/>
    <property type="molecule type" value="Genomic_DNA"/>
</dbReference>
<reference evidence="1 2" key="1">
    <citation type="journal article" date="2019" name="Sci. Rep.">
        <title>Orb-weaving spider Araneus ventricosus genome elucidates the spidroin gene catalogue.</title>
        <authorList>
            <person name="Kono N."/>
            <person name="Nakamura H."/>
            <person name="Ohtoshi R."/>
            <person name="Moran D.A.P."/>
            <person name="Shinohara A."/>
            <person name="Yoshida Y."/>
            <person name="Fujiwara M."/>
            <person name="Mori M."/>
            <person name="Tomita M."/>
            <person name="Arakawa K."/>
        </authorList>
    </citation>
    <scope>NUCLEOTIDE SEQUENCE [LARGE SCALE GENOMIC DNA]</scope>
</reference>
<gene>
    <name evidence="1" type="ORF">AVEN_32542_1</name>
</gene>
<proteinExistence type="predicted"/>
<name>A0A4Y2JHN1_ARAVE</name>
<protein>
    <submittedName>
        <fullName evidence="1">Uncharacterized protein</fullName>
    </submittedName>
</protein>
<dbReference type="AlphaFoldDB" id="A0A4Y2JHN1"/>
<evidence type="ECO:0000313" key="1">
    <source>
        <dbReference type="EMBL" id="GBM89487.1"/>
    </source>
</evidence>